<dbReference type="EMBL" id="GL871063">
    <property type="protein sequence ID" value="EGC35337.1"/>
    <property type="molecule type" value="Genomic_DNA"/>
</dbReference>
<accession>F0ZL60</accession>
<dbReference type="GeneID" id="10501561"/>
<evidence type="ECO:0000313" key="3">
    <source>
        <dbReference type="Proteomes" id="UP000001064"/>
    </source>
</evidence>
<name>F0ZL60_DICPU</name>
<feature type="compositionally biased region" description="Basic residues" evidence="1">
    <location>
        <begin position="65"/>
        <end position="74"/>
    </location>
</feature>
<dbReference type="InParanoid" id="F0ZL60"/>
<proteinExistence type="predicted"/>
<dbReference type="eggNOG" id="ENOG502RIKB">
    <property type="taxonomic scope" value="Eukaryota"/>
</dbReference>
<dbReference type="VEuPathDB" id="AmoebaDB:DICPUDRAFT_152364"/>
<dbReference type="RefSeq" id="XP_003288144.1">
    <property type="nucleotide sequence ID" value="XM_003288096.1"/>
</dbReference>
<keyword evidence="3" id="KW-1185">Reference proteome</keyword>
<sequence>MNRLVRMSSLVQRRTVLPQCSRVPFMRRNVDDKIREREMALEDDYVRRYEKERVEVEKSKNEKPKLKKQHKNKKRDSVLLNQKVDKYPGRLSDSGIIF</sequence>
<feature type="region of interest" description="Disordered" evidence="1">
    <location>
        <begin position="53"/>
        <end position="78"/>
    </location>
</feature>
<dbReference type="OMA" id="YVRRTEM"/>
<gene>
    <name evidence="2" type="ORF">DICPUDRAFT_152364</name>
</gene>
<protein>
    <submittedName>
        <fullName evidence="2">Uncharacterized protein</fullName>
    </submittedName>
</protein>
<dbReference type="Proteomes" id="UP000001064">
    <property type="component" value="Unassembled WGS sequence"/>
</dbReference>
<reference evidence="3" key="1">
    <citation type="journal article" date="2011" name="Genome Biol.">
        <title>Comparative genomics of the social amoebae Dictyostelium discoideum and Dictyostelium purpureum.</title>
        <authorList>
            <consortium name="US DOE Joint Genome Institute (JGI-PGF)"/>
            <person name="Sucgang R."/>
            <person name="Kuo A."/>
            <person name="Tian X."/>
            <person name="Salerno W."/>
            <person name="Parikh A."/>
            <person name="Feasley C.L."/>
            <person name="Dalin E."/>
            <person name="Tu H."/>
            <person name="Huang E."/>
            <person name="Barry K."/>
            <person name="Lindquist E."/>
            <person name="Shapiro H."/>
            <person name="Bruce D."/>
            <person name="Schmutz J."/>
            <person name="Salamov A."/>
            <person name="Fey P."/>
            <person name="Gaudet P."/>
            <person name="Anjard C."/>
            <person name="Babu M.M."/>
            <person name="Basu S."/>
            <person name="Bushmanova Y."/>
            <person name="van der Wel H."/>
            <person name="Katoh-Kurasawa M."/>
            <person name="Dinh C."/>
            <person name="Coutinho P.M."/>
            <person name="Saito T."/>
            <person name="Elias M."/>
            <person name="Schaap P."/>
            <person name="Kay R.R."/>
            <person name="Henrissat B."/>
            <person name="Eichinger L."/>
            <person name="Rivero F."/>
            <person name="Putnam N.H."/>
            <person name="West C.M."/>
            <person name="Loomis W.F."/>
            <person name="Chisholm R.L."/>
            <person name="Shaulsky G."/>
            <person name="Strassmann J.E."/>
            <person name="Queller D.C."/>
            <person name="Kuspa A."/>
            <person name="Grigoriev I.V."/>
        </authorList>
    </citation>
    <scope>NUCLEOTIDE SEQUENCE [LARGE SCALE GENOMIC DNA]</scope>
    <source>
        <strain evidence="3">QSDP1</strain>
    </source>
</reference>
<evidence type="ECO:0000313" key="2">
    <source>
        <dbReference type="EMBL" id="EGC35337.1"/>
    </source>
</evidence>
<organism evidence="2 3">
    <name type="scientific">Dictyostelium purpureum</name>
    <name type="common">Slime mold</name>
    <dbReference type="NCBI Taxonomy" id="5786"/>
    <lineage>
        <taxon>Eukaryota</taxon>
        <taxon>Amoebozoa</taxon>
        <taxon>Evosea</taxon>
        <taxon>Eumycetozoa</taxon>
        <taxon>Dictyostelia</taxon>
        <taxon>Dictyosteliales</taxon>
        <taxon>Dictyosteliaceae</taxon>
        <taxon>Dictyostelium</taxon>
    </lineage>
</organism>
<evidence type="ECO:0000256" key="1">
    <source>
        <dbReference type="SAM" id="MobiDB-lite"/>
    </source>
</evidence>
<feature type="compositionally biased region" description="Basic and acidic residues" evidence="1">
    <location>
        <begin position="53"/>
        <end position="64"/>
    </location>
</feature>
<dbReference type="KEGG" id="dpp:DICPUDRAFT_152364"/>
<dbReference type="FunCoup" id="F0ZL60">
    <property type="interactions" value="398"/>
</dbReference>
<dbReference type="AlphaFoldDB" id="F0ZL60"/>